<accession>A0A5J5ALJ3</accession>
<dbReference type="Proteomes" id="UP000325577">
    <property type="component" value="Linkage Group LG2"/>
</dbReference>
<dbReference type="AlphaFoldDB" id="A0A5J5ALJ3"/>
<proteinExistence type="predicted"/>
<reference evidence="1 2" key="1">
    <citation type="submission" date="2019-09" db="EMBL/GenBank/DDBJ databases">
        <title>A chromosome-level genome assembly of the Chinese tupelo Nyssa sinensis.</title>
        <authorList>
            <person name="Yang X."/>
            <person name="Kang M."/>
            <person name="Yang Y."/>
            <person name="Xiong H."/>
            <person name="Wang M."/>
            <person name="Zhang Z."/>
            <person name="Wang Z."/>
            <person name="Wu H."/>
            <person name="Ma T."/>
            <person name="Liu J."/>
            <person name="Xi Z."/>
        </authorList>
    </citation>
    <scope>NUCLEOTIDE SEQUENCE [LARGE SCALE GENOMIC DNA]</scope>
    <source>
        <strain evidence="1">J267</strain>
        <tissue evidence="1">Leaf</tissue>
    </source>
</reference>
<gene>
    <name evidence="1" type="ORF">F0562_006903</name>
</gene>
<sequence>MSSGMSSDPFHPIRQFKSSQLHHRHFIVYLHQHPHICNIRGKQNFNQLYILLLLFPWNLVDIYTNMVYNR</sequence>
<organism evidence="1 2">
    <name type="scientific">Nyssa sinensis</name>
    <dbReference type="NCBI Taxonomy" id="561372"/>
    <lineage>
        <taxon>Eukaryota</taxon>
        <taxon>Viridiplantae</taxon>
        <taxon>Streptophyta</taxon>
        <taxon>Embryophyta</taxon>
        <taxon>Tracheophyta</taxon>
        <taxon>Spermatophyta</taxon>
        <taxon>Magnoliopsida</taxon>
        <taxon>eudicotyledons</taxon>
        <taxon>Gunneridae</taxon>
        <taxon>Pentapetalae</taxon>
        <taxon>asterids</taxon>
        <taxon>Cornales</taxon>
        <taxon>Nyssaceae</taxon>
        <taxon>Nyssa</taxon>
    </lineage>
</organism>
<evidence type="ECO:0000313" key="1">
    <source>
        <dbReference type="EMBL" id="KAA8531955.1"/>
    </source>
</evidence>
<name>A0A5J5ALJ3_9ASTE</name>
<protein>
    <submittedName>
        <fullName evidence="1">Uncharacterized protein</fullName>
    </submittedName>
</protein>
<evidence type="ECO:0000313" key="2">
    <source>
        <dbReference type="Proteomes" id="UP000325577"/>
    </source>
</evidence>
<dbReference type="EMBL" id="CM018043">
    <property type="protein sequence ID" value="KAA8531955.1"/>
    <property type="molecule type" value="Genomic_DNA"/>
</dbReference>
<keyword evidence="2" id="KW-1185">Reference proteome</keyword>